<feature type="compositionally biased region" description="Acidic residues" evidence="1">
    <location>
        <begin position="7"/>
        <end position="18"/>
    </location>
</feature>
<feature type="region of interest" description="Disordered" evidence="1">
    <location>
        <begin position="553"/>
        <end position="592"/>
    </location>
</feature>
<accession>A0AAD5TR70</accession>
<reference evidence="2" key="1">
    <citation type="submission" date="2020-05" db="EMBL/GenBank/DDBJ databases">
        <title>Phylogenomic resolution of chytrid fungi.</title>
        <authorList>
            <person name="Stajich J.E."/>
            <person name="Amses K."/>
            <person name="Simmons R."/>
            <person name="Seto K."/>
            <person name="Myers J."/>
            <person name="Bonds A."/>
            <person name="Quandt C.A."/>
            <person name="Barry K."/>
            <person name="Liu P."/>
            <person name="Grigoriev I."/>
            <person name="Longcore J.E."/>
            <person name="James T.Y."/>
        </authorList>
    </citation>
    <scope>NUCLEOTIDE SEQUENCE</scope>
    <source>
        <strain evidence="2">JEL0379</strain>
    </source>
</reference>
<keyword evidence="3" id="KW-1185">Reference proteome</keyword>
<dbReference type="AlphaFoldDB" id="A0AAD5TR70"/>
<evidence type="ECO:0000256" key="1">
    <source>
        <dbReference type="SAM" id="MobiDB-lite"/>
    </source>
</evidence>
<feature type="region of interest" description="Disordered" evidence="1">
    <location>
        <begin position="677"/>
        <end position="705"/>
    </location>
</feature>
<sequence>MFSLLGADDEDVASENEEQEAKESEPETEAVDAAPAQVRPPPMLSSKKKKKKNGKGGAAAGGREDDAINAKGRKASAAKHDDLDEIDRTLRELNEKYGEVSATTQERNVAVNVKSLLSVDPRALDADAEMRKMFGSRVVNDEIRRKKYIRTGKRTALAAPREHWPKPERLGLSMELLDTNENGTSEFAFLHARAYQEIQRGYLECVRTHDPNTIQNLLHLYPYHIDSLLQLSEIAKHSGDIALASELIERALFALERSFHSQFNIATGLCRLSYMRFENRCFHLAIFRHLGYLARRGCWRTAFEFSKLLLSLDPEDDPVGTLNSIDFYAINAKEFDWYMQFWKGNEKQYNLATRPNHSFNLALATWELETSRNQDHSDSSAKLQNAIIHFPATIPPLYEKLGTSSAGVSPEVPFFSGAEDPPYLNLSIQLFVERNHALWKVPEVLAWLRENVAAVVARKPLQSPTDALATKIKNEYKKDIPRVLSRHIFISDFNSITSALPAEVTASGIQAHDPLPPPGAPLSPYTQFEQQHAQRGDPAGFLSNLLQNMLPWINGGAGGAPRRPPRGADDEEDEEDIDVDEDLQEGEDGGRDMWDLEDLADGVLNPRNELVEGEGGGDEQVAATIRAMQESLPGLFPEAGAAGGADGAGGAPPDPDYLARLRETFSRMSLDSWWWPQNVQGPANAENEGAETHPAPPNQASEDEA</sequence>
<feature type="region of interest" description="Disordered" evidence="1">
    <location>
        <begin position="509"/>
        <end position="534"/>
    </location>
</feature>
<feature type="compositionally biased region" description="Gly residues" evidence="1">
    <location>
        <begin position="641"/>
        <end position="650"/>
    </location>
</feature>
<dbReference type="EMBL" id="JADGJQ010000008">
    <property type="protein sequence ID" value="KAJ3182612.1"/>
    <property type="molecule type" value="Genomic_DNA"/>
</dbReference>
<dbReference type="PANTHER" id="PTHR22684:SF0">
    <property type="entry name" value="RIBOSOME QUALITY CONTROL COMPLEX SUBUNIT TCF25"/>
    <property type="match status" value="1"/>
</dbReference>
<dbReference type="GO" id="GO:1990116">
    <property type="term" value="P:ribosome-associated ubiquitin-dependent protein catabolic process"/>
    <property type="evidence" value="ECO:0007669"/>
    <property type="project" value="TreeGrafter"/>
</dbReference>
<dbReference type="Proteomes" id="UP001212152">
    <property type="component" value="Unassembled WGS sequence"/>
</dbReference>
<proteinExistence type="predicted"/>
<feature type="compositionally biased region" description="Acidic residues" evidence="1">
    <location>
        <begin position="569"/>
        <end position="587"/>
    </location>
</feature>
<dbReference type="PANTHER" id="PTHR22684">
    <property type="entry name" value="NULP1-RELATED"/>
    <property type="match status" value="1"/>
</dbReference>
<evidence type="ECO:0000313" key="2">
    <source>
        <dbReference type="EMBL" id="KAJ3182612.1"/>
    </source>
</evidence>
<organism evidence="2 3">
    <name type="scientific">Geranomyces variabilis</name>
    <dbReference type="NCBI Taxonomy" id="109894"/>
    <lineage>
        <taxon>Eukaryota</taxon>
        <taxon>Fungi</taxon>
        <taxon>Fungi incertae sedis</taxon>
        <taxon>Chytridiomycota</taxon>
        <taxon>Chytridiomycota incertae sedis</taxon>
        <taxon>Chytridiomycetes</taxon>
        <taxon>Spizellomycetales</taxon>
        <taxon>Powellomycetaceae</taxon>
        <taxon>Geranomyces</taxon>
    </lineage>
</organism>
<evidence type="ECO:0008006" key="4">
    <source>
        <dbReference type="Google" id="ProtNLM"/>
    </source>
</evidence>
<dbReference type="Pfam" id="PF04910">
    <property type="entry name" value="Tcf25"/>
    <property type="match status" value="1"/>
</dbReference>
<gene>
    <name evidence="2" type="ORF">HDU87_007950</name>
</gene>
<name>A0AAD5TR70_9FUNG</name>
<comment type="caution">
    <text evidence="2">The sequence shown here is derived from an EMBL/GenBank/DDBJ whole genome shotgun (WGS) entry which is preliminary data.</text>
</comment>
<feature type="region of interest" description="Disordered" evidence="1">
    <location>
        <begin position="1"/>
        <end position="80"/>
    </location>
</feature>
<dbReference type="InterPro" id="IPR006994">
    <property type="entry name" value="TCF25/Rqc1"/>
</dbReference>
<evidence type="ECO:0000313" key="3">
    <source>
        <dbReference type="Proteomes" id="UP001212152"/>
    </source>
</evidence>
<dbReference type="GO" id="GO:0072344">
    <property type="term" value="P:rescue of stalled ribosome"/>
    <property type="evidence" value="ECO:0007669"/>
    <property type="project" value="TreeGrafter"/>
</dbReference>
<feature type="region of interest" description="Disordered" evidence="1">
    <location>
        <begin position="635"/>
        <end position="656"/>
    </location>
</feature>
<protein>
    <recommendedName>
        <fullName evidence="4">Transcription factor 25</fullName>
    </recommendedName>
</protein>
<dbReference type="GO" id="GO:1990112">
    <property type="term" value="C:RQC complex"/>
    <property type="evidence" value="ECO:0007669"/>
    <property type="project" value="TreeGrafter"/>
</dbReference>